<proteinExistence type="predicted"/>
<evidence type="ECO:0000313" key="1">
    <source>
        <dbReference type="EMBL" id="MET7012827.1"/>
    </source>
</evidence>
<name>A0ABV2TFX4_9RHOO</name>
<keyword evidence="2" id="KW-1185">Reference proteome</keyword>
<reference evidence="1 2" key="1">
    <citation type="submission" date="2024-07" db="EMBL/GenBank/DDBJ databases">
        <title>Uliginosibacterium flavum JJ3220;KACC:17644.</title>
        <authorList>
            <person name="Kim M.K."/>
        </authorList>
    </citation>
    <scope>NUCLEOTIDE SEQUENCE [LARGE SCALE GENOMIC DNA]</scope>
    <source>
        <strain evidence="1 2">KACC:17644</strain>
    </source>
</reference>
<dbReference type="Proteomes" id="UP001549691">
    <property type="component" value="Unassembled WGS sequence"/>
</dbReference>
<protein>
    <submittedName>
        <fullName evidence="1">Uncharacterized protein</fullName>
    </submittedName>
</protein>
<sequence>MDAVVFTKTVFGIDELQQRQMRLHPRLRTLLVMVDGKQPAHHLVKTLSAAGVTEAHLQELQDAGLIQPVHVPPAQAPASPVSAALLTILPDEVPADESSRLMSLYRLYAEMINEVFGSKGGAYQKKLAQSARIGDYIALGNEIITALNQSMRIEQAVAFKARVKPYLR</sequence>
<accession>A0ABV2TFX4</accession>
<gene>
    <name evidence="1" type="ORF">ABXR19_01415</name>
</gene>
<dbReference type="EMBL" id="JBEWZI010000001">
    <property type="protein sequence ID" value="MET7012827.1"/>
    <property type="molecule type" value="Genomic_DNA"/>
</dbReference>
<evidence type="ECO:0000313" key="2">
    <source>
        <dbReference type="Proteomes" id="UP001549691"/>
    </source>
</evidence>
<comment type="caution">
    <text evidence="1">The sequence shown here is derived from an EMBL/GenBank/DDBJ whole genome shotgun (WGS) entry which is preliminary data.</text>
</comment>
<dbReference type="RefSeq" id="WP_354599285.1">
    <property type="nucleotide sequence ID" value="NZ_JBEWZI010000001.1"/>
</dbReference>
<organism evidence="1 2">
    <name type="scientific">Uliginosibacterium flavum</name>
    <dbReference type="NCBI Taxonomy" id="1396831"/>
    <lineage>
        <taxon>Bacteria</taxon>
        <taxon>Pseudomonadati</taxon>
        <taxon>Pseudomonadota</taxon>
        <taxon>Betaproteobacteria</taxon>
        <taxon>Rhodocyclales</taxon>
        <taxon>Zoogloeaceae</taxon>
        <taxon>Uliginosibacterium</taxon>
    </lineage>
</organism>